<reference evidence="2" key="1">
    <citation type="submission" date="2016-03" db="EMBL/GenBank/DDBJ databases">
        <authorList>
            <person name="Guldener U."/>
        </authorList>
    </citation>
    <scope>NUCLEOTIDE SEQUENCE [LARGE SCALE GENOMIC DNA]</scope>
</reference>
<accession>A0A1E1MIC9</accession>
<keyword evidence="2" id="KW-1185">Reference proteome</keyword>
<name>A0A1E1MIC9_RHYSE</name>
<evidence type="ECO:0000313" key="2">
    <source>
        <dbReference type="Proteomes" id="UP000177625"/>
    </source>
</evidence>
<organism evidence="1 2">
    <name type="scientific">Rhynchosporium secalis</name>
    <name type="common">Barley scald fungus</name>
    <dbReference type="NCBI Taxonomy" id="38038"/>
    <lineage>
        <taxon>Eukaryota</taxon>
        <taxon>Fungi</taxon>
        <taxon>Dikarya</taxon>
        <taxon>Ascomycota</taxon>
        <taxon>Pezizomycotina</taxon>
        <taxon>Leotiomycetes</taxon>
        <taxon>Helotiales</taxon>
        <taxon>Ploettnerulaceae</taxon>
        <taxon>Rhynchosporium</taxon>
    </lineage>
</organism>
<dbReference type="EMBL" id="FJVC01000336">
    <property type="protein sequence ID" value="CZT48465.1"/>
    <property type="molecule type" value="Genomic_DNA"/>
</dbReference>
<proteinExistence type="predicted"/>
<gene>
    <name evidence="1" type="ORF">RSE6_09161</name>
</gene>
<dbReference type="AlphaFoldDB" id="A0A1E1MIC9"/>
<sequence>MSSKLLLTYHCNNHREEWVYRRIEHSEKKAAYCKPGKTTAKCGFLQDATQDMMQPATAFANNVFCSRYDHGYSAIIDYPHVSPSDVQKTTPNRNIK</sequence>
<evidence type="ECO:0000313" key="1">
    <source>
        <dbReference type="EMBL" id="CZT48465.1"/>
    </source>
</evidence>
<protein>
    <submittedName>
        <fullName evidence="1">Uncharacterized protein</fullName>
    </submittedName>
</protein>
<dbReference type="Proteomes" id="UP000177625">
    <property type="component" value="Unassembled WGS sequence"/>
</dbReference>